<dbReference type="GO" id="GO:0005782">
    <property type="term" value="C:peroxisomal matrix"/>
    <property type="evidence" value="ECO:0007669"/>
    <property type="project" value="UniProtKB-SubCell"/>
</dbReference>
<dbReference type="PROSITE" id="PS00678">
    <property type="entry name" value="WD_REPEATS_1"/>
    <property type="match status" value="1"/>
</dbReference>
<dbReference type="PROSITE" id="PS50294">
    <property type="entry name" value="WD_REPEATS_REGION"/>
    <property type="match status" value="2"/>
</dbReference>
<feature type="repeat" description="WD" evidence="11">
    <location>
        <begin position="141"/>
        <end position="183"/>
    </location>
</feature>
<comment type="similarity">
    <text evidence="9">Belongs to the WD repeat peroxin-7 family.</text>
</comment>
<evidence type="ECO:0000313" key="12">
    <source>
        <dbReference type="EMBL" id="GJJ11557.1"/>
    </source>
</evidence>
<dbReference type="Gene3D" id="2.130.10.10">
    <property type="entry name" value="YVTN repeat-like/Quinoprotein amine dehydrogenase"/>
    <property type="match status" value="1"/>
</dbReference>
<evidence type="ECO:0000256" key="8">
    <source>
        <dbReference type="ARBA" id="ARBA00023140"/>
    </source>
</evidence>
<feature type="repeat" description="WD" evidence="11">
    <location>
        <begin position="98"/>
        <end position="131"/>
    </location>
</feature>
<evidence type="ECO:0000256" key="2">
    <source>
        <dbReference type="ARBA" id="ARBA00004514"/>
    </source>
</evidence>
<proteinExistence type="inferred from homology"/>
<dbReference type="PRINTS" id="PR00320">
    <property type="entry name" value="GPROTEINBRPT"/>
</dbReference>
<evidence type="ECO:0000256" key="10">
    <source>
        <dbReference type="ARBA" id="ARBA00032565"/>
    </source>
</evidence>
<dbReference type="PROSITE" id="PS50082">
    <property type="entry name" value="WD_REPEATS_2"/>
    <property type="match status" value="4"/>
</dbReference>
<dbReference type="InterPro" id="IPR044536">
    <property type="entry name" value="PEX7"/>
</dbReference>
<keyword evidence="8" id="KW-0576">Peroxisome</keyword>
<dbReference type="InterPro" id="IPR001680">
    <property type="entry name" value="WD40_rpt"/>
</dbReference>
<keyword evidence="7" id="KW-0653">Protein transport</keyword>
<evidence type="ECO:0000256" key="3">
    <source>
        <dbReference type="ARBA" id="ARBA00022448"/>
    </source>
</evidence>
<dbReference type="InterPro" id="IPR020472">
    <property type="entry name" value="WD40_PAC1"/>
</dbReference>
<evidence type="ECO:0000256" key="1">
    <source>
        <dbReference type="ARBA" id="ARBA00004253"/>
    </source>
</evidence>
<feature type="repeat" description="WD" evidence="11">
    <location>
        <begin position="59"/>
        <end position="93"/>
    </location>
</feature>
<evidence type="ECO:0000256" key="7">
    <source>
        <dbReference type="ARBA" id="ARBA00022927"/>
    </source>
</evidence>
<organism evidence="12 13">
    <name type="scientific">Clathrus columnatus</name>
    <dbReference type="NCBI Taxonomy" id="1419009"/>
    <lineage>
        <taxon>Eukaryota</taxon>
        <taxon>Fungi</taxon>
        <taxon>Dikarya</taxon>
        <taxon>Basidiomycota</taxon>
        <taxon>Agaricomycotina</taxon>
        <taxon>Agaricomycetes</taxon>
        <taxon>Phallomycetidae</taxon>
        <taxon>Phallales</taxon>
        <taxon>Clathraceae</taxon>
        <taxon>Clathrus</taxon>
    </lineage>
</organism>
<dbReference type="InterPro" id="IPR015943">
    <property type="entry name" value="WD40/YVTN_repeat-like_dom_sf"/>
</dbReference>
<dbReference type="PANTHER" id="PTHR46027">
    <property type="entry name" value="PEROXISOMAL TARGETING SIGNAL 2 RECEPTOR"/>
    <property type="match status" value="1"/>
</dbReference>
<comment type="subcellular location">
    <subcellularLocation>
        <location evidence="2">Cytoplasm</location>
        <location evidence="2">Cytosol</location>
    </subcellularLocation>
    <subcellularLocation>
        <location evidence="1">Peroxisome matrix</location>
    </subcellularLocation>
</comment>
<keyword evidence="4" id="KW-0963">Cytoplasm</keyword>
<name>A0AAV5ACY2_9AGAM</name>
<dbReference type="GO" id="GO:0016558">
    <property type="term" value="P:protein import into peroxisome matrix"/>
    <property type="evidence" value="ECO:0007669"/>
    <property type="project" value="InterPro"/>
</dbReference>
<dbReference type="GO" id="GO:0005829">
    <property type="term" value="C:cytosol"/>
    <property type="evidence" value="ECO:0007669"/>
    <property type="project" value="UniProtKB-SubCell"/>
</dbReference>
<keyword evidence="5 11" id="KW-0853">WD repeat</keyword>
<dbReference type="EMBL" id="BPWL01000006">
    <property type="protein sequence ID" value="GJJ11557.1"/>
    <property type="molecule type" value="Genomic_DNA"/>
</dbReference>
<evidence type="ECO:0000256" key="4">
    <source>
        <dbReference type="ARBA" id="ARBA00022490"/>
    </source>
</evidence>
<evidence type="ECO:0000256" key="11">
    <source>
        <dbReference type="PROSITE-ProRule" id="PRU00221"/>
    </source>
</evidence>
<keyword evidence="3" id="KW-0813">Transport</keyword>
<feature type="repeat" description="WD" evidence="11">
    <location>
        <begin position="255"/>
        <end position="288"/>
    </location>
</feature>
<reference evidence="12" key="1">
    <citation type="submission" date="2021-10" db="EMBL/GenBank/DDBJ databases">
        <title>De novo Genome Assembly of Clathrus columnatus (Basidiomycota, Fungi) Using Illumina and Nanopore Sequence Data.</title>
        <authorList>
            <person name="Ogiso-Tanaka E."/>
            <person name="Itagaki H."/>
            <person name="Hosoya T."/>
            <person name="Hosaka K."/>
        </authorList>
    </citation>
    <scope>NUCLEOTIDE SEQUENCE</scope>
    <source>
        <strain evidence="12">MO-923</strain>
    </source>
</reference>
<keyword evidence="13" id="KW-1185">Reference proteome</keyword>
<evidence type="ECO:0000256" key="6">
    <source>
        <dbReference type="ARBA" id="ARBA00022737"/>
    </source>
</evidence>
<keyword evidence="6" id="KW-0677">Repeat</keyword>
<evidence type="ECO:0000256" key="9">
    <source>
        <dbReference type="ARBA" id="ARBA00024017"/>
    </source>
</evidence>
<dbReference type="InterPro" id="IPR019775">
    <property type="entry name" value="WD40_repeat_CS"/>
</dbReference>
<dbReference type="Pfam" id="PF00400">
    <property type="entry name" value="WD40"/>
    <property type="match status" value="6"/>
</dbReference>
<dbReference type="Proteomes" id="UP001050691">
    <property type="component" value="Unassembled WGS sequence"/>
</dbReference>
<evidence type="ECO:0000313" key="13">
    <source>
        <dbReference type="Proteomes" id="UP001050691"/>
    </source>
</evidence>
<dbReference type="AlphaFoldDB" id="A0AAV5ACY2"/>
<gene>
    <name evidence="12" type="ORF">Clacol_005791</name>
</gene>
<accession>A0AAV5ACY2</accession>
<comment type="caution">
    <text evidence="12">The sequence shown here is derived from an EMBL/GenBank/DDBJ whole genome shotgun (WGS) entry which is preliminary data.</text>
</comment>
<evidence type="ECO:0000256" key="5">
    <source>
        <dbReference type="ARBA" id="ARBA00022574"/>
    </source>
</evidence>
<protein>
    <recommendedName>
        <fullName evidence="10">Peroxin-7</fullName>
    </recommendedName>
</protein>
<dbReference type="InterPro" id="IPR036322">
    <property type="entry name" value="WD40_repeat_dom_sf"/>
</dbReference>
<dbReference type="GO" id="GO:0005053">
    <property type="term" value="F:peroxisome matrix targeting signal-2 binding"/>
    <property type="evidence" value="ECO:0007669"/>
    <property type="project" value="InterPro"/>
</dbReference>
<dbReference type="SMART" id="SM00320">
    <property type="entry name" value="WD40"/>
    <property type="match status" value="6"/>
</dbReference>
<dbReference type="PANTHER" id="PTHR46027:SF1">
    <property type="entry name" value="PEROXISOMAL TARGETING SIGNAL 2 RECEPTOR"/>
    <property type="match status" value="1"/>
</dbReference>
<sequence length="382" mass="42032">MTSVPGTLNTPAFSHYAVAWSPFHNNRLALASAANYGLVGNGRLHIASLVPPAIQLDKAYNTQDGLYDLAWSEIHENQIVTASGDGSIKLWDIMLNAWHEHTREVFSVDWSNIDKEVFISASWDGTVKLWNPLRAHSLQTLQAHSGCVYQALFSPHQPSVLATCSLDGTMKIFDLRSPSFPPTSVSGVAGPPQPPLQAALTVPASVTEVLSLDWNKYRPFNIATAGVDKTIKLWDCRMIKLGASPEVGGLCEKELKGHEYAIRKLQWCPHRPDVLASASYDMTCRVWSTSAKPPAPSILRIHDAHTEFVVGCAWSLFDEGLLASCGWDCKLYRSQLSRCVCASEFNGGFTHAVGQRVLGLPYLASVREQGIDNIFHSEVYKL</sequence>
<dbReference type="SUPFAM" id="SSF50978">
    <property type="entry name" value="WD40 repeat-like"/>
    <property type="match status" value="1"/>
</dbReference>